<gene>
    <name evidence="2" type="ORF">N656DRAFT_801058</name>
</gene>
<keyword evidence="3" id="KW-1185">Reference proteome</keyword>
<protein>
    <submittedName>
        <fullName evidence="2">Uncharacterized protein</fullName>
    </submittedName>
</protein>
<feature type="compositionally biased region" description="Basic and acidic residues" evidence="1">
    <location>
        <begin position="1"/>
        <end position="30"/>
    </location>
</feature>
<comment type="caution">
    <text evidence="2">The sequence shown here is derived from an EMBL/GenBank/DDBJ whole genome shotgun (WGS) entry which is preliminary data.</text>
</comment>
<accession>A0AAN6QFG3</accession>
<reference evidence="2" key="1">
    <citation type="journal article" date="2023" name="Mol. Phylogenet. Evol.">
        <title>Genome-scale phylogeny and comparative genomics of the fungal order Sordariales.</title>
        <authorList>
            <person name="Hensen N."/>
            <person name="Bonometti L."/>
            <person name="Westerberg I."/>
            <person name="Brannstrom I.O."/>
            <person name="Guillou S."/>
            <person name="Cros-Aarteil S."/>
            <person name="Calhoun S."/>
            <person name="Haridas S."/>
            <person name="Kuo A."/>
            <person name="Mondo S."/>
            <person name="Pangilinan J."/>
            <person name="Riley R."/>
            <person name="LaButti K."/>
            <person name="Andreopoulos B."/>
            <person name="Lipzen A."/>
            <person name="Chen C."/>
            <person name="Yan M."/>
            <person name="Daum C."/>
            <person name="Ng V."/>
            <person name="Clum A."/>
            <person name="Steindorff A."/>
            <person name="Ohm R.A."/>
            <person name="Martin F."/>
            <person name="Silar P."/>
            <person name="Natvig D.O."/>
            <person name="Lalanne C."/>
            <person name="Gautier V."/>
            <person name="Ament-Velasquez S.L."/>
            <person name="Kruys A."/>
            <person name="Hutchinson M.I."/>
            <person name="Powell A.J."/>
            <person name="Barry K."/>
            <person name="Miller A.N."/>
            <person name="Grigoriev I.V."/>
            <person name="Debuchy R."/>
            <person name="Gladieux P."/>
            <person name="Hiltunen Thoren M."/>
            <person name="Johannesson H."/>
        </authorList>
    </citation>
    <scope>NUCLEOTIDE SEQUENCE</scope>
    <source>
        <strain evidence="2">CBS 508.74</strain>
    </source>
</reference>
<dbReference type="Proteomes" id="UP001302812">
    <property type="component" value="Unassembled WGS sequence"/>
</dbReference>
<evidence type="ECO:0000313" key="3">
    <source>
        <dbReference type="Proteomes" id="UP001302812"/>
    </source>
</evidence>
<dbReference type="RefSeq" id="XP_064666832.1">
    <property type="nucleotide sequence ID" value="XM_064818074.1"/>
</dbReference>
<name>A0AAN6QFG3_9PEZI</name>
<feature type="compositionally biased region" description="Polar residues" evidence="1">
    <location>
        <begin position="31"/>
        <end position="46"/>
    </location>
</feature>
<feature type="region of interest" description="Disordered" evidence="1">
    <location>
        <begin position="1"/>
        <end position="77"/>
    </location>
</feature>
<dbReference type="AlphaFoldDB" id="A0AAN6QFG3"/>
<evidence type="ECO:0000313" key="2">
    <source>
        <dbReference type="EMBL" id="KAK4109262.1"/>
    </source>
</evidence>
<reference evidence="2" key="2">
    <citation type="submission" date="2023-05" db="EMBL/GenBank/DDBJ databases">
        <authorList>
            <consortium name="Lawrence Berkeley National Laboratory"/>
            <person name="Steindorff A."/>
            <person name="Hensen N."/>
            <person name="Bonometti L."/>
            <person name="Westerberg I."/>
            <person name="Brannstrom I.O."/>
            <person name="Guillou S."/>
            <person name="Cros-Aarteil S."/>
            <person name="Calhoun S."/>
            <person name="Haridas S."/>
            <person name="Kuo A."/>
            <person name="Mondo S."/>
            <person name="Pangilinan J."/>
            <person name="Riley R."/>
            <person name="Labutti K."/>
            <person name="Andreopoulos B."/>
            <person name="Lipzen A."/>
            <person name="Chen C."/>
            <person name="Yanf M."/>
            <person name="Daum C."/>
            <person name="Ng V."/>
            <person name="Clum A."/>
            <person name="Ohm R."/>
            <person name="Martin F."/>
            <person name="Silar P."/>
            <person name="Natvig D."/>
            <person name="Lalanne C."/>
            <person name="Gautier V."/>
            <person name="Ament-Velasquez S.L."/>
            <person name="Kruys A."/>
            <person name="Hutchinson M.I."/>
            <person name="Powell A.J."/>
            <person name="Barry K."/>
            <person name="Miller A.N."/>
            <person name="Grigoriev I.V."/>
            <person name="Debuchy R."/>
            <person name="Gladieux P."/>
            <person name="Thoren M.H."/>
            <person name="Johannesson H."/>
        </authorList>
    </citation>
    <scope>NUCLEOTIDE SEQUENCE</scope>
    <source>
        <strain evidence="2">CBS 508.74</strain>
    </source>
</reference>
<evidence type="ECO:0000256" key="1">
    <source>
        <dbReference type="SAM" id="MobiDB-lite"/>
    </source>
</evidence>
<proteinExistence type="predicted"/>
<dbReference type="GeneID" id="89942199"/>
<organism evidence="2 3">
    <name type="scientific">Canariomyces notabilis</name>
    <dbReference type="NCBI Taxonomy" id="2074819"/>
    <lineage>
        <taxon>Eukaryota</taxon>
        <taxon>Fungi</taxon>
        <taxon>Dikarya</taxon>
        <taxon>Ascomycota</taxon>
        <taxon>Pezizomycotina</taxon>
        <taxon>Sordariomycetes</taxon>
        <taxon>Sordariomycetidae</taxon>
        <taxon>Sordariales</taxon>
        <taxon>Chaetomiaceae</taxon>
        <taxon>Canariomyces</taxon>
    </lineage>
</organism>
<sequence length="77" mass="8347">MDKVKDTLKKGFSKEIEMKDGSAQGERKDTLQTTWPTREQHTSMTGGTDPHLGRASQASDITGPTGKDSMGQPSNKP</sequence>
<dbReference type="EMBL" id="MU853357">
    <property type="protein sequence ID" value="KAK4109262.1"/>
    <property type="molecule type" value="Genomic_DNA"/>
</dbReference>